<dbReference type="EMBL" id="CP159207">
    <property type="protein sequence ID" value="XCF18383.1"/>
    <property type="molecule type" value="Genomic_DNA"/>
</dbReference>
<evidence type="ECO:0000259" key="2">
    <source>
        <dbReference type="Pfam" id="PF02195"/>
    </source>
</evidence>
<organism evidence="3">
    <name type="scientific">Halobacterium sp. NMX12-1</name>
    <dbReference type="NCBI Taxonomy" id="3166650"/>
    <lineage>
        <taxon>Archaea</taxon>
        <taxon>Methanobacteriati</taxon>
        <taxon>Methanobacteriota</taxon>
        <taxon>Stenosarchaea group</taxon>
        <taxon>Halobacteria</taxon>
        <taxon>Halobacteriales</taxon>
        <taxon>Halobacteriaceae</taxon>
        <taxon>Halobacterium</taxon>
    </lineage>
</organism>
<gene>
    <name evidence="3" type="ORF">ABSL23_17425</name>
</gene>
<dbReference type="Gene3D" id="3.90.1530.10">
    <property type="entry name" value="Conserved hypothetical protein from pyrococcus furiosus pfu- 392566-001, ParB domain"/>
    <property type="match status" value="1"/>
</dbReference>
<dbReference type="KEGG" id="hanx:ABSL23_17425"/>
<dbReference type="InterPro" id="IPR003115">
    <property type="entry name" value="ParB_N"/>
</dbReference>
<protein>
    <submittedName>
        <fullName evidence="3">ParB N-terminal domain-containing protein</fullName>
    </submittedName>
</protein>
<dbReference type="RefSeq" id="WP_353635653.1">
    <property type="nucleotide sequence ID" value="NZ_CP159207.1"/>
</dbReference>
<keyword evidence="3" id="KW-0614">Plasmid</keyword>
<dbReference type="InterPro" id="IPR036086">
    <property type="entry name" value="ParB/Sulfiredoxin_sf"/>
</dbReference>
<feature type="domain" description="ParB-like N-terminal" evidence="2">
    <location>
        <begin position="77"/>
        <end position="162"/>
    </location>
</feature>
<dbReference type="GeneID" id="91110969"/>
<feature type="compositionally biased region" description="Acidic residues" evidence="1">
    <location>
        <begin position="227"/>
        <end position="241"/>
    </location>
</feature>
<dbReference type="AlphaFoldDB" id="A0AAU8CHP4"/>
<proteinExistence type="predicted"/>
<dbReference type="Pfam" id="PF02195">
    <property type="entry name" value="ParB_N"/>
    <property type="match status" value="1"/>
</dbReference>
<geneLocation type="plasmid" evidence="3">
    <name>pNMX12-1_21</name>
</geneLocation>
<evidence type="ECO:0000256" key="1">
    <source>
        <dbReference type="SAM" id="MobiDB-lite"/>
    </source>
</evidence>
<sequence>MNNPFYEELEHRFRTSKLTVRKDGTVYRGWMVKWNFNDDQLLLDDAVRIEPDQREVDVGSIYIRKPDTVEREPETRGTVRSIDIGDIEPSPYSQREFDHPDFYDYVREVRREQALTSYPEVNPYEDYYIIVSGHKRIEAARRAGFDSVAVIVRDLTDWEVDRRFLDEHIPATEGELNDGKDQHRGWYNADAVEAALEMMVNDWGEEQIREHYAARRWLDGELPPGAEDSDDESEEVEEEAN</sequence>
<accession>A0AAU8CHP4</accession>
<feature type="region of interest" description="Disordered" evidence="1">
    <location>
        <begin position="219"/>
        <end position="241"/>
    </location>
</feature>
<dbReference type="SUPFAM" id="SSF110849">
    <property type="entry name" value="ParB/Sulfiredoxin"/>
    <property type="match status" value="1"/>
</dbReference>
<evidence type="ECO:0000313" key="3">
    <source>
        <dbReference type="EMBL" id="XCF18383.1"/>
    </source>
</evidence>
<name>A0AAU8CHP4_9EURY</name>
<reference evidence="3" key="1">
    <citation type="submission" date="2024-06" db="EMBL/GenBank/DDBJ databases">
        <title>Genome Sequence of an extremely halophilic archaeon isolated from Permian era halite, Salado Formation, Carlsbad, New Mexico: Halobacterium sp. strain NMX12-1.</title>
        <authorList>
            <person name="Sotoa L."/>
            <person name="DasSarma P."/>
            <person name="Anton B.P."/>
            <person name="Vincze T."/>
            <person name="Verma I."/>
            <person name="Eralp B."/>
            <person name="Powers D.W."/>
            <person name="Dozier B.L."/>
            <person name="Roberts R.J."/>
            <person name="DasSarma S."/>
        </authorList>
    </citation>
    <scope>NUCLEOTIDE SEQUENCE</scope>
    <source>
        <strain evidence="3">NMX12-1</strain>
        <plasmid evidence="3">pNMX12-1_21</plasmid>
    </source>
</reference>